<dbReference type="Pfam" id="PF05605">
    <property type="entry name" value="zf-Di19"/>
    <property type="match status" value="1"/>
</dbReference>
<dbReference type="AlphaFoldDB" id="A0A6A2Z5Q4"/>
<keyword evidence="5" id="KW-1185">Reference proteome</keyword>
<sequence length="458" mass="51251">MGGQSPASFFQDNSVSLGKLIGFRQQEKGTTVPYIQNTICAERSNWRPPAGAGDYEGGSRGDCRDLCRLGICLPGMVGFLAKNSRRSNIGVSMDSDFWTYRLAAAKRQYNLQQQQQNQSSLLDRLNIDDFEVENEVRPDFPCPYCYEDFDIVSLCSHLEDEHPCESKVTICPACSKKVSRDMLRLFPLTKDHLQRRRRLRRVAIPNSQALSLLGRDLREAHLQVLLGGSAYRSSSTNVSNAANDSLLSSLILNFPASEAEELTKSIVNSAEDIAAKNVKPAHVWKSSFDPSLSSEEHEKRIRQARGRAGFVQDLVLSTLVNEEQNHITRDTSMFPTTPSFCQNAMPPRPYLQACKSMPIYSNSGHSRTLKPGTLADFYAECELFVYAGKLVDESPEPDLVSWPLRFPDCTSTEDLGLGKRDRFMPLWWLTGSSVMNMWVTVWLFSGADPGVARATLKL</sequence>
<comment type="similarity">
    <text evidence="1">Belongs to the Di19 family.</text>
</comment>
<evidence type="ECO:0000259" key="2">
    <source>
        <dbReference type="Pfam" id="PF05605"/>
    </source>
</evidence>
<evidence type="ECO:0000313" key="4">
    <source>
        <dbReference type="EMBL" id="KAE8686425.1"/>
    </source>
</evidence>
<protein>
    <submittedName>
        <fullName evidence="4">Protein DEHYDRATION-INDUCED 19-like protein 4</fullName>
    </submittedName>
</protein>
<name>A0A6A2Z5Q4_HIBSY</name>
<evidence type="ECO:0000313" key="5">
    <source>
        <dbReference type="Proteomes" id="UP000436088"/>
    </source>
</evidence>
<feature type="domain" description="Di19 zinc-binding" evidence="2">
    <location>
        <begin position="139"/>
        <end position="184"/>
    </location>
</feature>
<proteinExistence type="inferred from homology"/>
<dbReference type="InterPro" id="IPR027935">
    <property type="entry name" value="Di19_C"/>
</dbReference>
<feature type="domain" description="Di19 C-terminal" evidence="3">
    <location>
        <begin position="210"/>
        <end position="319"/>
    </location>
</feature>
<dbReference type="InterPro" id="IPR008598">
    <property type="entry name" value="Di19_Zn-bd"/>
</dbReference>
<dbReference type="InterPro" id="IPR033347">
    <property type="entry name" value="Di19"/>
</dbReference>
<organism evidence="4 5">
    <name type="scientific">Hibiscus syriacus</name>
    <name type="common">Rose of Sharon</name>
    <dbReference type="NCBI Taxonomy" id="106335"/>
    <lineage>
        <taxon>Eukaryota</taxon>
        <taxon>Viridiplantae</taxon>
        <taxon>Streptophyta</taxon>
        <taxon>Embryophyta</taxon>
        <taxon>Tracheophyta</taxon>
        <taxon>Spermatophyta</taxon>
        <taxon>Magnoliopsida</taxon>
        <taxon>eudicotyledons</taxon>
        <taxon>Gunneridae</taxon>
        <taxon>Pentapetalae</taxon>
        <taxon>rosids</taxon>
        <taxon>malvids</taxon>
        <taxon>Malvales</taxon>
        <taxon>Malvaceae</taxon>
        <taxon>Malvoideae</taxon>
        <taxon>Hibiscus</taxon>
    </lineage>
</organism>
<accession>A0A6A2Z5Q4</accession>
<evidence type="ECO:0000256" key="1">
    <source>
        <dbReference type="ARBA" id="ARBA00007109"/>
    </source>
</evidence>
<dbReference type="PANTHER" id="PTHR31875">
    <property type="entry name" value="PROTEIN DEHYDRATION-INDUCED 19"/>
    <property type="match status" value="1"/>
</dbReference>
<dbReference type="PANTHER" id="PTHR31875:SF6">
    <property type="entry name" value="PROTEIN DEHYDRATION-INDUCED 19"/>
    <property type="match status" value="1"/>
</dbReference>
<reference evidence="4" key="1">
    <citation type="submission" date="2019-09" db="EMBL/GenBank/DDBJ databases">
        <title>Draft genome information of white flower Hibiscus syriacus.</title>
        <authorList>
            <person name="Kim Y.-M."/>
        </authorList>
    </citation>
    <scope>NUCLEOTIDE SEQUENCE [LARGE SCALE GENOMIC DNA]</scope>
    <source>
        <strain evidence="4">YM2019G1</strain>
    </source>
</reference>
<dbReference type="EMBL" id="VEPZ02001217">
    <property type="protein sequence ID" value="KAE8686425.1"/>
    <property type="molecule type" value="Genomic_DNA"/>
</dbReference>
<dbReference type="Proteomes" id="UP000436088">
    <property type="component" value="Unassembled WGS sequence"/>
</dbReference>
<dbReference type="Pfam" id="PF14571">
    <property type="entry name" value="Di19_C"/>
    <property type="match status" value="1"/>
</dbReference>
<comment type="caution">
    <text evidence="4">The sequence shown here is derived from an EMBL/GenBank/DDBJ whole genome shotgun (WGS) entry which is preliminary data.</text>
</comment>
<gene>
    <name evidence="4" type="ORF">F3Y22_tig00111064pilonHSYRG00042</name>
</gene>
<evidence type="ECO:0000259" key="3">
    <source>
        <dbReference type="Pfam" id="PF14571"/>
    </source>
</evidence>